<dbReference type="SUPFAM" id="SSF52540">
    <property type="entry name" value="P-loop containing nucleoside triphosphate hydrolases"/>
    <property type="match status" value="1"/>
</dbReference>
<accession>G5A657</accession>
<protein>
    <submittedName>
        <fullName evidence="1">Uncharacterized protein</fullName>
    </submittedName>
</protein>
<organism evidence="1 2">
    <name type="scientific">Phytophthora sojae (strain P6497)</name>
    <name type="common">Soybean stem and root rot agent</name>
    <name type="synonym">Phytophthora megasperma f. sp. glycines</name>
    <dbReference type="NCBI Taxonomy" id="1094619"/>
    <lineage>
        <taxon>Eukaryota</taxon>
        <taxon>Sar</taxon>
        <taxon>Stramenopiles</taxon>
        <taxon>Oomycota</taxon>
        <taxon>Peronosporomycetes</taxon>
        <taxon>Peronosporales</taxon>
        <taxon>Peronosporaceae</taxon>
        <taxon>Phytophthora</taxon>
    </lineage>
</organism>
<dbReference type="Proteomes" id="UP000002640">
    <property type="component" value="Unassembled WGS sequence"/>
</dbReference>
<proteinExistence type="predicted"/>
<keyword evidence="2" id="KW-1185">Reference proteome</keyword>
<dbReference type="KEGG" id="psoj:PHYSODRAFT_305695"/>
<dbReference type="GeneID" id="20642587"/>
<dbReference type="AlphaFoldDB" id="G5A657"/>
<reference evidence="1 2" key="1">
    <citation type="journal article" date="2006" name="Science">
        <title>Phytophthora genome sequences uncover evolutionary origins and mechanisms of pathogenesis.</title>
        <authorList>
            <person name="Tyler B.M."/>
            <person name="Tripathy S."/>
            <person name="Zhang X."/>
            <person name="Dehal P."/>
            <person name="Jiang R.H."/>
            <person name="Aerts A."/>
            <person name="Arredondo F.D."/>
            <person name="Baxter L."/>
            <person name="Bensasson D."/>
            <person name="Beynon J.L."/>
            <person name="Chapman J."/>
            <person name="Damasceno C.M."/>
            <person name="Dorrance A.E."/>
            <person name="Dou D."/>
            <person name="Dickerman A.W."/>
            <person name="Dubchak I.L."/>
            <person name="Garbelotto M."/>
            <person name="Gijzen M."/>
            <person name="Gordon S.G."/>
            <person name="Govers F."/>
            <person name="Grunwald N.J."/>
            <person name="Huang W."/>
            <person name="Ivors K.L."/>
            <person name="Jones R.W."/>
            <person name="Kamoun S."/>
            <person name="Krampis K."/>
            <person name="Lamour K.H."/>
            <person name="Lee M.K."/>
            <person name="McDonald W.H."/>
            <person name="Medina M."/>
            <person name="Meijer H.J."/>
            <person name="Nordberg E.K."/>
            <person name="Maclean D.J."/>
            <person name="Ospina-Giraldo M.D."/>
            <person name="Morris P.F."/>
            <person name="Phuntumart V."/>
            <person name="Putnam N.H."/>
            <person name="Rash S."/>
            <person name="Rose J.K."/>
            <person name="Sakihama Y."/>
            <person name="Salamov A.A."/>
            <person name="Savidor A."/>
            <person name="Scheuring C.F."/>
            <person name="Smith B.M."/>
            <person name="Sobral B.W."/>
            <person name="Terry A."/>
            <person name="Torto-Alalibo T.A."/>
            <person name="Win J."/>
            <person name="Xu Z."/>
            <person name="Zhang H."/>
            <person name="Grigoriev I.V."/>
            <person name="Rokhsar D.S."/>
            <person name="Boore J.L."/>
        </authorList>
    </citation>
    <scope>NUCLEOTIDE SEQUENCE [LARGE SCALE GENOMIC DNA]</scope>
    <source>
        <strain evidence="1 2">P6497</strain>
    </source>
</reference>
<name>G5A657_PHYSP</name>
<dbReference type="RefSeq" id="XP_009535445.1">
    <property type="nucleotide sequence ID" value="XM_009537150.1"/>
</dbReference>
<dbReference type="InterPro" id="IPR027417">
    <property type="entry name" value="P-loop_NTPase"/>
</dbReference>
<evidence type="ECO:0000313" key="2">
    <source>
        <dbReference type="Proteomes" id="UP000002640"/>
    </source>
</evidence>
<gene>
    <name evidence="1" type="ORF">PHYSODRAFT_305695</name>
</gene>
<dbReference type="InParanoid" id="G5A657"/>
<dbReference type="EMBL" id="JH159160">
    <property type="protein sequence ID" value="EGZ08812.1"/>
    <property type="molecule type" value="Genomic_DNA"/>
</dbReference>
<sequence length="335" mass="37527">MGTSPSCSSGTTARGGGKDIPEIEDIVGFTGPKFFVRKEILCVLENLKEFLEVTLSRREPTEHFILMGSPGTGKSCILALVCFYLALVEAISVVWHRRVGGGSNDLPVTRLFDKGKYYEWYGVDCSVYKSLRLKCTADLPRCWFALDGLNQDQLNEKDVGNMYMLLATSGQFISTGEGGVKQTTCIRGMGVSDLADPKSYTTPSRWKALVTSKMAMEYLLTLTKPDYFQRLLELAKDLNDPRLQGIVLEQLFHSHVTNHKSVGISYMKYDNVKRTPKTDNLRIMREDTGTVKFSLSTGLSESLNVKREGETLDAYAAMMEEWAKDPDETDYWIPA</sequence>
<evidence type="ECO:0000313" key="1">
    <source>
        <dbReference type="EMBL" id="EGZ08812.1"/>
    </source>
</evidence>